<reference evidence="4" key="1">
    <citation type="journal article" date="2019" name="Int. J. Syst. Evol. Microbiol.">
        <title>The Global Catalogue of Microorganisms (GCM) 10K type strain sequencing project: providing services to taxonomists for standard genome sequencing and annotation.</title>
        <authorList>
            <consortium name="The Broad Institute Genomics Platform"/>
            <consortium name="The Broad Institute Genome Sequencing Center for Infectious Disease"/>
            <person name="Wu L."/>
            <person name="Ma J."/>
        </authorList>
    </citation>
    <scope>NUCLEOTIDE SEQUENCE [LARGE SCALE GENOMIC DNA]</scope>
    <source>
        <strain evidence="4">KCTC 52366</strain>
    </source>
</reference>
<sequence length="371" mass="40457">MTCRFIAVGDVAPDRDDPASIFAHVRDRIRAADLGYCQLEVNLTTRGQRVPQARHTVRGKPEIADALVGTGLSIVSFAGNHTMDWGPEGMFDTLANLDRAGARHMGAGANIMQARAPVIEQHGGVTVGFLAVNSILPQNYWADDDKPGCAPMRGHTVYEQIEHDQPGTPARVHTFPHREDLAALTGSIRALKDRVDVVILSHHAGIHFVPAVIPDYQRDVGRAAIDAGADMVLGCHAHILKGMEFHNGKPIVHSLANFALDLWMTPEHAAGRGFREIQSLSPGWEPDFTSSYNFPPDSRMSIAVEATLTSGGVADLTLLPVWIDRDSAPRFVSASEPEFDRILSYLREITETAGLPMRYRADGDTIRPDPA</sequence>
<evidence type="ECO:0000256" key="1">
    <source>
        <dbReference type="ARBA" id="ARBA00005662"/>
    </source>
</evidence>
<dbReference type="Pfam" id="PF09587">
    <property type="entry name" value="PGA_cap"/>
    <property type="match status" value="1"/>
</dbReference>
<dbReference type="SUPFAM" id="SSF56300">
    <property type="entry name" value="Metallo-dependent phosphatases"/>
    <property type="match status" value="1"/>
</dbReference>
<name>A0ABV7GNM9_9RHOB</name>
<dbReference type="InterPro" id="IPR052169">
    <property type="entry name" value="CW_Biosynth-Accessory"/>
</dbReference>
<keyword evidence="4" id="KW-1185">Reference proteome</keyword>
<dbReference type="InterPro" id="IPR029052">
    <property type="entry name" value="Metallo-depent_PP-like"/>
</dbReference>
<comment type="caution">
    <text evidence="3">The sequence shown here is derived from an EMBL/GenBank/DDBJ whole genome shotgun (WGS) entry which is preliminary data.</text>
</comment>
<dbReference type="SMART" id="SM00854">
    <property type="entry name" value="PGA_cap"/>
    <property type="match status" value="1"/>
</dbReference>
<feature type="domain" description="Capsule synthesis protein CapA" evidence="2">
    <location>
        <begin position="4"/>
        <end position="262"/>
    </location>
</feature>
<dbReference type="Gene3D" id="3.60.21.10">
    <property type="match status" value="1"/>
</dbReference>
<evidence type="ECO:0000313" key="4">
    <source>
        <dbReference type="Proteomes" id="UP001595632"/>
    </source>
</evidence>
<dbReference type="RefSeq" id="WP_275632137.1">
    <property type="nucleotide sequence ID" value="NZ_JARGYD010000002.1"/>
</dbReference>
<dbReference type="InterPro" id="IPR019079">
    <property type="entry name" value="Capsule_synth_CapA"/>
</dbReference>
<evidence type="ECO:0000259" key="2">
    <source>
        <dbReference type="SMART" id="SM00854"/>
    </source>
</evidence>
<proteinExistence type="inferred from homology"/>
<dbReference type="EMBL" id="JBHRTB010000010">
    <property type="protein sequence ID" value="MFC3141605.1"/>
    <property type="molecule type" value="Genomic_DNA"/>
</dbReference>
<comment type="similarity">
    <text evidence="1">Belongs to the CapA family.</text>
</comment>
<evidence type="ECO:0000313" key="3">
    <source>
        <dbReference type="EMBL" id="MFC3141605.1"/>
    </source>
</evidence>
<protein>
    <submittedName>
        <fullName evidence="3">CapA family protein</fullName>
    </submittedName>
</protein>
<gene>
    <name evidence="3" type="ORF">ACFOGP_02745</name>
</gene>
<dbReference type="Proteomes" id="UP001595632">
    <property type="component" value="Unassembled WGS sequence"/>
</dbReference>
<accession>A0ABV7GNM9</accession>
<dbReference type="CDD" id="cd07381">
    <property type="entry name" value="MPP_CapA"/>
    <property type="match status" value="1"/>
</dbReference>
<dbReference type="PANTHER" id="PTHR33393">
    <property type="entry name" value="POLYGLUTAMINE SYNTHESIS ACCESSORY PROTEIN RV0574C-RELATED"/>
    <property type="match status" value="1"/>
</dbReference>
<dbReference type="PANTHER" id="PTHR33393:SF13">
    <property type="entry name" value="PGA BIOSYNTHESIS PROTEIN CAPA"/>
    <property type="match status" value="1"/>
</dbReference>
<organism evidence="3 4">
    <name type="scientific">Psychromarinibacter halotolerans</name>
    <dbReference type="NCBI Taxonomy" id="1775175"/>
    <lineage>
        <taxon>Bacteria</taxon>
        <taxon>Pseudomonadati</taxon>
        <taxon>Pseudomonadota</taxon>
        <taxon>Alphaproteobacteria</taxon>
        <taxon>Rhodobacterales</taxon>
        <taxon>Paracoccaceae</taxon>
        <taxon>Psychromarinibacter</taxon>
    </lineage>
</organism>